<keyword evidence="4" id="KW-0997">Cell inner membrane</keyword>
<keyword evidence="3" id="KW-1003">Cell membrane</keyword>
<dbReference type="PANTHER" id="PTHR43357:SF4">
    <property type="entry name" value="INNER MEMBRANE ABC TRANSPORTER PERMEASE PROTEIN YDCV"/>
    <property type="match status" value="1"/>
</dbReference>
<comment type="similarity">
    <text evidence="8">Belongs to the binding-protein-dependent transport system permease family.</text>
</comment>
<feature type="domain" description="ABC transmembrane type-1" evidence="9">
    <location>
        <begin position="61"/>
        <end position="272"/>
    </location>
</feature>
<dbReference type="GO" id="GO:0005886">
    <property type="term" value="C:plasma membrane"/>
    <property type="evidence" value="ECO:0007669"/>
    <property type="project" value="UniProtKB-SubCell"/>
</dbReference>
<dbReference type="PROSITE" id="PS50928">
    <property type="entry name" value="ABC_TM1"/>
    <property type="match status" value="2"/>
</dbReference>
<keyword evidence="5 8" id="KW-0812">Transmembrane</keyword>
<dbReference type="Proteomes" id="UP000732377">
    <property type="component" value="Unassembled WGS sequence"/>
</dbReference>
<evidence type="ECO:0000313" key="10">
    <source>
        <dbReference type="EMBL" id="MBY6275835.1"/>
    </source>
</evidence>
<protein>
    <submittedName>
        <fullName evidence="10">Iron ABC transporter permease</fullName>
    </submittedName>
</protein>
<evidence type="ECO:0000313" key="11">
    <source>
        <dbReference type="Proteomes" id="UP000732377"/>
    </source>
</evidence>
<dbReference type="SUPFAM" id="SSF161098">
    <property type="entry name" value="MetI-like"/>
    <property type="match status" value="2"/>
</dbReference>
<feature type="transmembrane region" description="Helical" evidence="8">
    <location>
        <begin position="145"/>
        <end position="167"/>
    </location>
</feature>
<evidence type="ECO:0000256" key="4">
    <source>
        <dbReference type="ARBA" id="ARBA00022519"/>
    </source>
</evidence>
<feature type="transmembrane region" description="Helical" evidence="8">
    <location>
        <begin position="99"/>
        <end position="119"/>
    </location>
</feature>
<keyword evidence="6 8" id="KW-1133">Transmembrane helix</keyword>
<dbReference type="EMBL" id="PIUK01000043">
    <property type="protein sequence ID" value="MBY6275835.1"/>
    <property type="molecule type" value="Genomic_DNA"/>
</dbReference>
<feature type="transmembrane region" description="Helical" evidence="8">
    <location>
        <begin position="200"/>
        <end position="222"/>
    </location>
</feature>
<feature type="transmembrane region" description="Helical" evidence="8">
    <location>
        <begin position="362"/>
        <end position="384"/>
    </location>
</feature>
<feature type="domain" description="ABC transmembrane type-1" evidence="9">
    <location>
        <begin position="358"/>
        <end position="549"/>
    </location>
</feature>
<organism evidence="10 11">
    <name type="scientific">Symbiobacterium thermophilum</name>
    <dbReference type="NCBI Taxonomy" id="2734"/>
    <lineage>
        <taxon>Bacteria</taxon>
        <taxon>Bacillati</taxon>
        <taxon>Bacillota</taxon>
        <taxon>Clostridia</taxon>
        <taxon>Eubacteriales</taxon>
        <taxon>Symbiobacteriaceae</taxon>
        <taxon>Symbiobacterium</taxon>
    </lineage>
</organism>
<feature type="transmembrane region" description="Helical" evidence="8">
    <location>
        <begin position="254"/>
        <end position="277"/>
    </location>
</feature>
<reference evidence="10" key="1">
    <citation type="submission" date="2017-11" db="EMBL/GenBank/DDBJ databases">
        <title>Three new genomes from thermophilic consortium.</title>
        <authorList>
            <person name="Quaggio R."/>
            <person name="Amgarten D."/>
            <person name="Setubal J.C."/>
        </authorList>
    </citation>
    <scope>NUCLEOTIDE SEQUENCE</scope>
    <source>
        <strain evidence="10">ZCTH01-B2</strain>
    </source>
</reference>
<keyword evidence="2 8" id="KW-0813">Transport</keyword>
<accession>A0A953I1G9</accession>
<dbReference type="InterPro" id="IPR035906">
    <property type="entry name" value="MetI-like_sf"/>
</dbReference>
<dbReference type="Gene3D" id="1.10.3720.10">
    <property type="entry name" value="MetI-like"/>
    <property type="match status" value="2"/>
</dbReference>
<evidence type="ECO:0000256" key="3">
    <source>
        <dbReference type="ARBA" id="ARBA00022475"/>
    </source>
</evidence>
<feature type="transmembrane region" description="Helical" evidence="8">
    <location>
        <begin position="421"/>
        <end position="438"/>
    </location>
</feature>
<comment type="caution">
    <text evidence="10">The sequence shown here is derived from an EMBL/GenBank/DDBJ whole genome shotgun (WGS) entry which is preliminary data.</text>
</comment>
<sequence length="559" mass="61298">MSMRFRVESKSVAIALAVAVLLLFGIFPIVLLVINSFIVDGHFSLGNFREVYANKSNLTAVWNTIKASGLTMLFGTVLSFPLAWLVGRTDLPFKTVFRTLIITPYMVPPFVGAIAWGYLANPRIGYLNQWIRALIPGIEQGPLNIYTMGGMIWVLVLFYFPFSFLSISRALEKMDPSLEEAARISGAGPMRVLKDITIPLTAPAIAAGALLVFVAVASAFGIPSLIGGQARIQVVTTRIISYVYVGTPEAMHEATALAVVLLVLSVIALWFSNWYLAKREYFTLGGKSTRPTMVELGRWKWPMVVLFAIACFVFAILPVMALVMTSLVKTMGRGFAFDNLTLDVWRSVLKDKVTWRTLRTSLFSSVLAATGGTVVGLLIAYLKVKTRVRFRTIPDFLATFCNATPGIVLALGLIIAFSGKYGLNLYGTFWILVVAYFVRHLSYAVRQAAAALEQVHPSLEEAALSSGAGWGRVFRDVTIPLIGPSLVGGWFLVFMPSFYELTMSVLLYSSKATPVGYHLYHLSSFASPQSAAVLSVLILILVLIGNLLMRWASRGKVSL</sequence>
<evidence type="ECO:0000259" key="9">
    <source>
        <dbReference type="PROSITE" id="PS50928"/>
    </source>
</evidence>
<gene>
    <name evidence="10" type="ORF">CWE10_06360</name>
</gene>
<feature type="transmembrane region" description="Helical" evidence="8">
    <location>
        <begin position="67"/>
        <end position="87"/>
    </location>
</feature>
<feature type="transmembrane region" description="Helical" evidence="8">
    <location>
        <begin position="303"/>
        <end position="328"/>
    </location>
</feature>
<keyword evidence="7 8" id="KW-0472">Membrane</keyword>
<evidence type="ECO:0000256" key="7">
    <source>
        <dbReference type="ARBA" id="ARBA00023136"/>
    </source>
</evidence>
<dbReference type="InterPro" id="IPR000515">
    <property type="entry name" value="MetI-like"/>
</dbReference>
<feature type="transmembrane region" description="Helical" evidence="8">
    <location>
        <begin position="530"/>
        <end position="549"/>
    </location>
</feature>
<dbReference type="CDD" id="cd06261">
    <property type="entry name" value="TM_PBP2"/>
    <property type="match status" value="2"/>
</dbReference>
<name>A0A953I1G9_SYMTR</name>
<dbReference type="Pfam" id="PF00528">
    <property type="entry name" value="BPD_transp_1"/>
    <property type="match status" value="2"/>
</dbReference>
<comment type="subcellular location">
    <subcellularLocation>
        <location evidence="1">Cell inner membrane</location>
        <topology evidence="1">Multi-pass membrane protein</topology>
    </subcellularLocation>
    <subcellularLocation>
        <location evidence="8">Cell membrane</location>
        <topology evidence="8">Multi-pass membrane protein</topology>
    </subcellularLocation>
</comment>
<evidence type="ECO:0000256" key="1">
    <source>
        <dbReference type="ARBA" id="ARBA00004429"/>
    </source>
</evidence>
<feature type="transmembrane region" description="Helical" evidence="8">
    <location>
        <begin position="481"/>
        <end position="499"/>
    </location>
</feature>
<dbReference type="GO" id="GO:0055085">
    <property type="term" value="P:transmembrane transport"/>
    <property type="evidence" value="ECO:0007669"/>
    <property type="project" value="InterPro"/>
</dbReference>
<dbReference type="AlphaFoldDB" id="A0A953I1G9"/>
<evidence type="ECO:0000256" key="8">
    <source>
        <dbReference type="RuleBase" id="RU363032"/>
    </source>
</evidence>
<proteinExistence type="inferred from homology"/>
<dbReference type="PANTHER" id="PTHR43357">
    <property type="entry name" value="INNER MEMBRANE ABC TRANSPORTER PERMEASE PROTEIN YDCV"/>
    <property type="match status" value="1"/>
</dbReference>
<evidence type="ECO:0000256" key="2">
    <source>
        <dbReference type="ARBA" id="ARBA00022448"/>
    </source>
</evidence>
<feature type="transmembrane region" description="Helical" evidence="8">
    <location>
        <begin position="12"/>
        <end position="38"/>
    </location>
</feature>
<evidence type="ECO:0000256" key="5">
    <source>
        <dbReference type="ARBA" id="ARBA00022692"/>
    </source>
</evidence>
<evidence type="ECO:0000256" key="6">
    <source>
        <dbReference type="ARBA" id="ARBA00022989"/>
    </source>
</evidence>
<feature type="transmembrane region" description="Helical" evidence="8">
    <location>
        <begin position="396"/>
        <end position="415"/>
    </location>
</feature>